<dbReference type="EMBL" id="CP064791">
    <property type="protein sequence ID" value="QSG14371.1"/>
    <property type="molecule type" value="Genomic_DNA"/>
</dbReference>
<dbReference type="SMART" id="SM00470">
    <property type="entry name" value="ParB"/>
    <property type="match status" value="1"/>
</dbReference>
<proteinExistence type="predicted"/>
<dbReference type="RefSeq" id="WP_229122306.1">
    <property type="nucleotide sequence ID" value="NZ_CP064791.1"/>
</dbReference>
<dbReference type="GeneID" id="68857464"/>
<protein>
    <submittedName>
        <fullName evidence="4">tRNA G10 N-methylase Trm11</fullName>
    </submittedName>
</protein>
<dbReference type="Proteomes" id="UP000663292">
    <property type="component" value="Chromosome"/>
</dbReference>
<gene>
    <name evidence="4" type="primary">trm112</name>
    <name evidence="4" type="ORF">HSEST_0827</name>
</gene>
<evidence type="ECO:0000313" key="5">
    <source>
        <dbReference type="Proteomes" id="UP000663292"/>
    </source>
</evidence>
<feature type="domain" description="ParB-like N-terminal" evidence="3">
    <location>
        <begin position="33"/>
        <end position="128"/>
    </location>
</feature>
<name>A0A897NQ60_9EURY</name>
<keyword evidence="1" id="KW-0175">Coiled coil</keyword>
<evidence type="ECO:0000256" key="1">
    <source>
        <dbReference type="SAM" id="Coils"/>
    </source>
</evidence>
<accession>A0A897NQ60</accession>
<dbReference type="InterPro" id="IPR050336">
    <property type="entry name" value="Chromosome_partition/occlusion"/>
</dbReference>
<feature type="region of interest" description="Disordered" evidence="2">
    <location>
        <begin position="1"/>
        <end position="29"/>
    </location>
</feature>
<sequence>MAQNEPRNGPNENCAERQTTGKIAGKSHSVTVEHCDPEALTPHPRNEDIYGDGAPDWFVETIDENSIEEPIMLVAESHLVDEDTEVVISGHRRIDAAKQLGLEEVPVIIRDPYESELAEREGLIEHNKQRKKSFSQKMREAKELIQIERERAKKRQQRGKAIDDARGPQDFEEGETYELVADRFDRSKGWLRYSVEVWDAQNSDNEMIANRAENLVEQIDRGETSPYNAYQTIKTRRKQLDRSLSTTESIQFDGNSVDHEDHPPAQASWLVDSSKLKRILEVGSVGLFDWLYLEISPGRVQVLQSTLPGATGRVVSYCSFGEEYFEQFELARDESLKAFIDAERIYTTVERDDSDTVQLKFRADDTDDFATGVEFVGDLQFWSRTNAIDDQSELEALLERIPVDIHNRFHDQDILLDSGGNQASTRIETRVSEVMNMMWVVNHTPGDDDYPVTVEDGEFRFFTGDETSYMKGRLDANVSGPEVSKRFDFGFDEVFNTLSGKVELQTAPAEQALLAVVQRNDDHVIRHVIAPA</sequence>
<dbReference type="GO" id="GO:0007059">
    <property type="term" value="P:chromosome segregation"/>
    <property type="evidence" value="ECO:0007669"/>
    <property type="project" value="TreeGrafter"/>
</dbReference>
<dbReference type="GO" id="GO:0008168">
    <property type="term" value="F:methyltransferase activity"/>
    <property type="evidence" value="ECO:0007669"/>
    <property type="project" value="UniProtKB-KW"/>
</dbReference>
<dbReference type="InterPro" id="IPR036086">
    <property type="entry name" value="ParB/Sulfiredoxin_sf"/>
</dbReference>
<dbReference type="AlphaFoldDB" id="A0A897NQ60"/>
<feature type="coiled-coil region" evidence="1">
    <location>
        <begin position="131"/>
        <end position="158"/>
    </location>
</feature>
<evidence type="ECO:0000313" key="4">
    <source>
        <dbReference type="EMBL" id="QSG14371.1"/>
    </source>
</evidence>
<organism evidence="4 5">
    <name type="scientific">Halapricum desulfuricans</name>
    <dbReference type="NCBI Taxonomy" id="2841257"/>
    <lineage>
        <taxon>Archaea</taxon>
        <taxon>Methanobacteriati</taxon>
        <taxon>Methanobacteriota</taxon>
        <taxon>Stenosarchaea group</taxon>
        <taxon>Halobacteria</taxon>
        <taxon>Halobacteriales</taxon>
        <taxon>Haloarculaceae</taxon>
        <taxon>Halapricum</taxon>
    </lineage>
</organism>
<keyword evidence="4" id="KW-0808">Transferase</keyword>
<keyword evidence="5" id="KW-1185">Reference proteome</keyword>
<dbReference type="GO" id="GO:0005694">
    <property type="term" value="C:chromosome"/>
    <property type="evidence" value="ECO:0007669"/>
    <property type="project" value="TreeGrafter"/>
</dbReference>
<evidence type="ECO:0000256" key="2">
    <source>
        <dbReference type="SAM" id="MobiDB-lite"/>
    </source>
</evidence>
<dbReference type="SUPFAM" id="SSF110849">
    <property type="entry name" value="ParB/Sulfiredoxin"/>
    <property type="match status" value="1"/>
</dbReference>
<dbReference type="Pfam" id="PF02195">
    <property type="entry name" value="ParB_N"/>
    <property type="match status" value="1"/>
</dbReference>
<dbReference type="PANTHER" id="PTHR33375:SF1">
    <property type="entry name" value="CHROMOSOME-PARTITIONING PROTEIN PARB-RELATED"/>
    <property type="match status" value="1"/>
</dbReference>
<dbReference type="Gene3D" id="3.90.1530.10">
    <property type="entry name" value="Conserved hypothetical protein from pyrococcus furiosus pfu- 392566-001, ParB domain"/>
    <property type="match status" value="1"/>
</dbReference>
<reference evidence="4 5" key="1">
    <citation type="submission" date="2020-11" db="EMBL/GenBank/DDBJ databases">
        <title>Carbohydrate-dependent, anaerobic sulfur respiration: A novel catabolism in halophilic archaea.</title>
        <authorList>
            <person name="Sorokin D.Y."/>
            <person name="Messina E."/>
            <person name="Smedile F."/>
            <person name="La Cono V."/>
            <person name="Hallsworth J.E."/>
            <person name="Yakimov M.M."/>
        </authorList>
    </citation>
    <scope>NUCLEOTIDE SEQUENCE [LARGE SCALE GENOMIC DNA]</scope>
    <source>
        <strain evidence="4 5">HSR-Est</strain>
    </source>
</reference>
<dbReference type="InterPro" id="IPR003115">
    <property type="entry name" value="ParB_N"/>
</dbReference>
<dbReference type="PANTHER" id="PTHR33375">
    <property type="entry name" value="CHROMOSOME-PARTITIONING PROTEIN PARB-RELATED"/>
    <property type="match status" value="1"/>
</dbReference>
<evidence type="ECO:0000259" key="3">
    <source>
        <dbReference type="SMART" id="SM00470"/>
    </source>
</evidence>
<dbReference type="GO" id="GO:0032259">
    <property type="term" value="P:methylation"/>
    <property type="evidence" value="ECO:0007669"/>
    <property type="project" value="UniProtKB-KW"/>
</dbReference>
<keyword evidence="4" id="KW-0489">Methyltransferase</keyword>